<gene>
    <name evidence="2" type="ORF">N0V93_002552</name>
</gene>
<evidence type="ECO:0000256" key="1">
    <source>
        <dbReference type="SAM" id="MobiDB-lite"/>
    </source>
</evidence>
<evidence type="ECO:0000313" key="3">
    <source>
        <dbReference type="Proteomes" id="UP001140453"/>
    </source>
</evidence>
<keyword evidence="3" id="KW-1185">Reference proteome</keyword>
<dbReference type="AlphaFoldDB" id="A0A9W9CZ95"/>
<dbReference type="Proteomes" id="UP001140453">
    <property type="component" value="Unassembled WGS sequence"/>
</dbReference>
<feature type="compositionally biased region" description="Basic residues" evidence="1">
    <location>
        <begin position="12"/>
        <end position="21"/>
    </location>
</feature>
<dbReference type="OrthoDB" id="5232891at2759"/>
<dbReference type="EMBL" id="JAPEVB010000002">
    <property type="protein sequence ID" value="KAJ4393344.1"/>
    <property type="molecule type" value="Genomic_DNA"/>
</dbReference>
<name>A0A9W9CZ95_9PEZI</name>
<reference evidence="2" key="1">
    <citation type="submission" date="2022-10" db="EMBL/GenBank/DDBJ databases">
        <title>Tapping the CABI collections for fungal endophytes: first genome assemblies for Collariella, Neodidymelliopsis, Ascochyta clinopodiicola, Didymella pomorum, Didymosphaeria variabile, Neocosmospora piperis and Neocucurbitaria cava.</title>
        <authorList>
            <person name="Hill R."/>
        </authorList>
    </citation>
    <scope>NUCLEOTIDE SEQUENCE</scope>
    <source>
        <strain evidence="2">IMI 355082</strain>
    </source>
</reference>
<feature type="compositionally biased region" description="Polar residues" evidence="1">
    <location>
        <begin position="27"/>
        <end position="36"/>
    </location>
</feature>
<feature type="compositionally biased region" description="Polar residues" evidence="1">
    <location>
        <begin position="91"/>
        <end position="101"/>
    </location>
</feature>
<accession>A0A9W9CZ95</accession>
<feature type="compositionally biased region" description="Polar residues" evidence="1">
    <location>
        <begin position="44"/>
        <end position="59"/>
    </location>
</feature>
<comment type="caution">
    <text evidence="2">The sequence shown here is derived from an EMBL/GenBank/DDBJ whole genome shotgun (WGS) entry which is preliminary data.</text>
</comment>
<feature type="region of interest" description="Disordered" evidence="1">
    <location>
        <begin position="153"/>
        <end position="173"/>
    </location>
</feature>
<proteinExistence type="predicted"/>
<sequence length="404" mass="44711">MSPVFDGPIAKPRNKPRKLSKRRPDSIVSNGSPRASTDSRGDSSDAQTKQVPKSPSHRTSLPPPPDLSDPKWQEYVRKSGMVLPMEKSPHLKQTSSPSPSSLIPEFAHLAVTGRPKKPLQLSKSVEELPPLPSPHSTLSSSSSIMRRYAKTPVTRIGQLEGEPSPTTLGHKAPDAEYIAGQYRALLDSRSYEDLQEDTELEKGVDEWYDARTRQNSLDTIRSAVSRRSPLPPTPLQRASTPPGLDFETEGSPTSDGTLVEFEEDAIYFKPAFSPEALSPILEDEDCSSPWSPPPRADALSLQITMELLTKELSGSLRRNNRHQPGAADVPSLQTWLMIEAYEKLREQVSNMHLPSGEAHALQDMFDVWLRALYRVHEGLVEAGAKTVYVPKEGEVEDLQTVDLD</sequence>
<feature type="region of interest" description="Disordered" evidence="1">
    <location>
        <begin position="221"/>
        <end position="256"/>
    </location>
</feature>
<feature type="compositionally biased region" description="Basic and acidic residues" evidence="1">
    <location>
        <begin position="68"/>
        <end position="77"/>
    </location>
</feature>
<feature type="region of interest" description="Disordered" evidence="1">
    <location>
        <begin position="1"/>
        <end position="104"/>
    </location>
</feature>
<organism evidence="2 3">
    <name type="scientific">Gnomoniopsis smithogilvyi</name>
    <dbReference type="NCBI Taxonomy" id="1191159"/>
    <lineage>
        <taxon>Eukaryota</taxon>
        <taxon>Fungi</taxon>
        <taxon>Dikarya</taxon>
        <taxon>Ascomycota</taxon>
        <taxon>Pezizomycotina</taxon>
        <taxon>Sordariomycetes</taxon>
        <taxon>Sordariomycetidae</taxon>
        <taxon>Diaporthales</taxon>
        <taxon>Gnomoniaceae</taxon>
        <taxon>Gnomoniopsis</taxon>
    </lineage>
</organism>
<evidence type="ECO:0000313" key="2">
    <source>
        <dbReference type="EMBL" id="KAJ4393344.1"/>
    </source>
</evidence>
<protein>
    <submittedName>
        <fullName evidence="2">Uncharacterized protein</fullName>
    </submittedName>
</protein>